<organism evidence="2 3">
    <name type="scientific">Sphingomonas mollis</name>
    <dbReference type="NCBI Taxonomy" id="2795726"/>
    <lineage>
        <taxon>Bacteria</taxon>
        <taxon>Pseudomonadati</taxon>
        <taxon>Pseudomonadota</taxon>
        <taxon>Alphaproteobacteria</taxon>
        <taxon>Sphingomonadales</taxon>
        <taxon>Sphingomonadaceae</taxon>
        <taxon>Sphingomonas</taxon>
    </lineage>
</organism>
<dbReference type="RefSeq" id="WP_199039910.1">
    <property type="nucleotide sequence ID" value="NZ_JAELXS010000009.1"/>
</dbReference>
<name>A0ABS0XSS9_9SPHN</name>
<reference evidence="3" key="1">
    <citation type="submission" date="2020-12" db="EMBL/GenBank/DDBJ databases">
        <title>Hymenobacter sp.</title>
        <authorList>
            <person name="Kim M.K."/>
        </authorList>
    </citation>
    <scope>NUCLEOTIDE SEQUENCE [LARGE SCALE GENOMIC DNA]</scope>
    <source>
        <strain evidence="3">BT553</strain>
    </source>
</reference>
<feature type="region of interest" description="Disordered" evidence="1">
    <location>
        <begin position="1"/>
        <end position="52"/>
    </location>
</feature>
<keyword evidence="3" id="KW-1185">Reference proteome</keyword>
<gene>
    <name evidence="2" type="ORF">JAO74_15000</name>
</gene>
<dbReference type="Proteomes" id="UP000640426">
    <property type="component" value="Unassembled WGS sequence"/>
</dbReference>
<protein>
    <submittedName>
        <fullName evidence="2">DUF883 family protein</fullName>
    </submittedName>
</protein>
<dbReference type="EMBL" id="JAELXS010000009">
    <property type="protein sequence ID" value="MBJ6123103.1"/>
    <property type="molecule type" value="Genomic_DNA"/>
</dbReference>
<feature type="compositionally biased region" description="Basic and acidic residues" evidence="1">
    <location>
        <begin position="25"/>
        <end position="52"/>
    </location>
</feature>
<feature type="compositionally biased region" description="Basic and acidic residues" evidence="1">
    <location>
        <begin position="1"/>
        <end position="17"/>
    </location>
</feature>
<sequence>MSDTPPRPHHDGAKSDTDAASSYDQVRETASRVYHDARDRAADVYDSSKRATKDAAHRAADEIETNPFVVLIGGVALGALAGALLPRSAKEKELLSPVGRKLGDSARQAFAAAREAGKQELDQAGLTTGAARERGQALFDGVLKALSSAGGAAAQAAKGSGRT</sequence>
<comment type="caution">
    <text evidence="2">The sequence shown here is derived from an EMBL/GenBank/DDBJ whole genome shotgun (WGS) entry which is preliminary data.</text>
</comment>
<evidence type="ECO:0000313" key="2">
    <source>
        <dbReference type="EMBL" id="MBJ6123103.1"/>
    </source>
</evidence>
<accession>A0ABS0XSS9</accession>
<evidence type="ECO:0000313" key="3">
    <source>
        <dbReference type="Proteomes" id="UP000640426"/>
    </source>
</evidence>
<evidence type="ECO:0000256" key="1">
    <source>
        <dbReference type="SAM" id="MobiDB-lite"/>
    </source>
</evidence>
<proteinExistence type="predicted"/>